<dbReference type="GO" id="GO:0005654">
    <property type="term" value="C:nucleoplasm"/>
    <property type="evidence" value="ECO:0007669"/>
    <property type="project" value="TreeGrafter"/>
</dbReference>
<dbReference type="PANTHER" id="PTHR46427:SF1">
    <property type="entry name" value="ANKYRIN REPEAT AND LEM DOMAIN-CONTAINING PROTEIN 1"/>
    <property type="match status" value="1"/>
</dbReference>
<gene>
    <name evidence="1" type="ORF">DPMN_150457</name>
</gene>
<proteinExistence type="predicted"/>
<dbReference type="InterPro" id="IPR034998">
    <property type="entry name" value="ANKLE1"/>
</dbReference>
<accession>A0A9D4J3C7</accession>
<name>A0A9D4J3C7_DREPO</name>
<keyword evidence="2" id="KW-1185">Reference proteome</keyword>
<sequence>MSEYPPEMRQALSGNLDLSKMPYLERNTFKAFQNPKHDWRDGTLKSSFNYLLLDPRITKNLPNRECNMNKLDVFRTFISAIFYIGKGMRDRPYFHLYEAIKHKKSPTKKVHLVA</sequence>
<comment type="caution">
    <text evidence="1">The sequence shown here is derived from an EMBL/GenBank/DDBJ whole genome shotgun (WGS) entry which is preliminary data.</text>
</comment>
<dbReference type="EMBL" id="JAIWYP010000007">
    <property type="protein sequence ID" value="KAH3796880.1"/>
    <property type="molecule type" value="Genomic_DNA"/>
</dbReference>
<reference evidence="1" key="1">
    <citation type="journal article" date="2019" name="bioRxiv">
        <title>The Genome of the Zebra Mussel, Dreissena polymorpha: A Resource for Invasive Species Research.</title>
        <authorList>
            <person name="McCartney M.A."/>
            <person name="Auch B."/>
            <person name="Kono T."/>
            <person name="Mallez S."/>
            <person name="Zhang Y."/>
            <person name="Obille A."/>
            <person name="Becker A."/>
            <person name="Abrahante J.E."/>
            <person name="Garbe J."/>
            <person name="Badalamenti J.P."/>
            <person name="Herman A."/>
            <person name="Mangelson H."/>
            <person name="Liachko I."/>
            <person name="Sullivan S."/>
            <person name="Sone E.D."/>
            <person name="Koren S."/>
            <person name="Silverstein K.A.T."/>
            <person name="Beckman K.B."/>
            <person name="Gohl D.M."/>
        </authorList>
    </citation>
    <scope>NUCLEOTIDE SEQUENCE</scope>
    <source>
        <strain evidence="1">Duluth1</strain>
        <tissue evidence="1">Whole animal</tissue>
    </source>
</reference>
<organism evidence="1 2">
    <name type="scientific">Dreissena polymorpha</name>
    <name type="common">Zebra mussel</name>
    <name type="synonym">Mytilus polymorpha</name>
    <dbReference type="NCBI Taxonomy" id="45954"/>
    <lineage>
        <taxon>Eukaryota</taxon>
        <taxon>Metazoa</taxon>
        <taxon>Spiralia</taxon>
        <taxon>Lophotrochozoa</taxon>
        <taxon>Mollusca</taxon>
        <taxon>Bivalvia</taxon>
        <taxon>Autobranchia</taxon>
        <taxon>Heteroconchia</taxon>
        <taxon>Euheterodonta</taxon>
        <taxon>Imparidentia</taxon>
        <taxon>Neoheterodontei</taxon>
        <taxon>Myida</taxon>
        <taxon>Dreissenoidea</taxon>
        <taxon>Dreissenidae</taxon>
        <taxon>Dreissena</taxon>
    </lineage>
</organism>
<dbReference type="GO" id="GO:0000712">
    <property type="term" value="P:resolution of meiotic recombination intermediates"/>
    <property type="evidence" value="ECO:0007669"/>
    <property type="project" value="TreeGrafter"/>
</dbReference>
<dbReference type="PANTHER" id="PTHR46427">
    <property type="entry name" value="ANKYRIN REPEAT AND LEM DOMAIN-CONTAINING PROTEIN 1"/>
    <property type="match status" value="1"/>
</dbReference>
<dbReference type="GO" id="GO:0005737">
    <property type="term" value="C:cytoplasm"/>
    <property type="evidence" value="ECO:0007669"/>
    <property type="project" value="TreeGrafter"/>
</dbReference>
<dbReference type="AlphaFoldDB" id="A0A9D4J3C7"/>
<dbReference type="Pfam" id="PF22945">
    <property type="entry name" value="LEM-3_GIY-YIG"/>
    <property type="match status" value="1"/>
</dbReference>
<dbReference type="GO" id="GO:0000724">
    <property type="term" value="P:double-strand break repair via homologous recombination"/>
    <property type="evidence" value="ECO:0007669"/>
    <property type="project" value="TreeGrafter"/>
</dbReference>
<protein>
    <submittedName>
        <fullName evidence="1">Uncharacterized protein</fullName>
    </submittedName>
</protein>
<evidence type="ECO:0000313" key="2">
    <source>
        <dbReference type="Proteomes" id="UP000828390"/>
    </source>
</evidence>
<dbReference type="Proteomes" id="UP000828390">
    <property type="component" value="Unassembled WGS sequence"/>
</dbReference>
<evidence type="ECO:0000313" key="1">
    <source>
        <dbReference type="EMBL" id="KAH3796880.1"/>
    </source>
</evidence>
<reference evidence="1" key="2">
    <citation type="submission" date="2020-11" db="EMBL/GenBank/DDBJ databases">
        <authorList>
            <person name="McCartney M.A."/>
            <person name="Auch B."/>
            <person name="Kono T."/>
            <person name="Mallez S."/>
            <person name="Becker A."/>
            <person name="Gohl D.M."/>
            <person name="Silverstein K.A.T."/>
            <person name="Koren S."/>
            <person name="Bechman K.B."/>
            <person name="Herman A."/>
            <person name="Abrahante J.E."/>
            <person name="Garbe J."/>
        </authorList>
    </citation>
    <scope>NUCLEOTIDE SEQUENCE</scope>
    <source>
        <strain evidence="1">Duluth1</strain>
        <tissue evidence="1">Whole animal</tissue>
    </source>
</reference>
<dbReference type="GO" id="GO:0004520">
    <property type="term" value="F:DNA endonuclease activity"/>
    <property type="evidence" value="ECO:0007669"/>
    <property type="project" value="TreeGrafter"/>
</dbReference>